<accession>Q6SGY1</accession>
<dbReference type="PANTHER" id="PTHR43737">
    <property type="entry name" value="BLL7424 PROTEIN"/>
    <property type="match status" value="1"/>
</dbReference>
<reference evidence="1" key="1">
    <citation type="submission" date="2003-11" db="EMBL/GenBank/DDBJ databases">
        <authorList>
            <person name="Heidelberg J.F."/>
            <person name="Eisen J.A."/>
            <person name="Nelson W.C."/>
            <person name="DeLong E.F."/>
        </authorList>
    </citation>
    <scope>NUCLEOTIDE SEQUENCE</scope>
</reference>
<dbReference type="PANTHER" id="PTHR43737:SF1">
    <property type="entry name" value="DUF1501 DOMAIN-CONTAINING PROTEIN"/>
    <property type="match status" value="1"/>
</dbReference>
<dbReference type="AlphaFoldDB" id="Q6SGY1"/>
<dbReference type="EMBL" id="AY458640">
    <property type="protein sequence ID" value="AAR37838.1"/>
    <property type="molecule type" value="Genomic_DNA"/>
</dbReference>
<proteinExistence type="predicted"/>
<dbReference type="InterPro" id="IPR010869">
    <property type="entry name" value="DUF1501"/>
</dbReference>
<protein>
    <submittedName>
        <fullName evidence="1">Twin-arginine translocation domain protein</fullName>
    </submittedName>
</protein>
<dbReference type="Pfam" id="PF07394">
    <property type="entry name" value="DUF1501"/>
    <property type="match status" value="1"/>
</dbReference>
<organism evidence="1">
    <name type="scientific">uncultured marine bacterium 443</name>
    <dbReference type="NCBI Taxonomy" id="257393"/>
    <lineage>
        <taxon>Bacteria</taxon>
        <taxon>environmental samples</taxon>
    </lineage>
</organism>
<reference evidence="1" key="2">
    <citation type="submission" date="2003-12" db="EMBL/GenBank/DDBJ databases">
        <title>Monterey Bay Coastal Ocean Microbial Observatory environmental clone sequencing.</title>
        <authorList>
            <person name="DeLong E.F."/>
        </authorList>
    </citation>
    <scope>NUCLEOTIDE SEQUENCE</scope>
</reference>
<dbReference type="SUPFAM" id="SSF53649">
    <property type="entry name" value="Alkaline phosphatase-like"/>
    <property type="match status" value="1"/>
</dbReference>
<sequence length="450" mass="47681">MNRRHFLRYGLNSAVSLTAASALPISLLHSAKARATQDYRAVVCVLLAGGADSFNILVPRSDLAYERYQSRRSDLALSQQTLLPLSGEHEGVSFGLHPAMSSLQQSFNAGQATVVTNVGPLVEPTSRAALEAESVRLPLGLFSHSDQILSWQSATPANRAGTGFGGRLIDALPGMNSGLSLAGNISLSGNNSFQSGAATGSYAINANSGVKTIAGFDNDLFKRSFERLMTDPTASTLQTVYGNKIQSAIDAGEFFSSALGQATPLVTPFAEDSFSTAMKRIAELASLHEQLGVTRQTFFITYGGWDHHEDTLGQQAEMLPALDAGLGQFQTAMEELGLSNQVTTFTISDFGRTLTSNGKGSDHGWGGNAMVLGGAVQGGQLYGHFPEQVDDNPLDVGRGRYLPSTAVDAMYAEVSRWMGVPSDALNTVLPNWRNFEGSDQGSGLTGMLAG</sequence>
<gene>
    <name evidence="1" type="ORF">MBMO_EBAC000-65D02.32</name>
</gene>
<evidence type="ECO:0000313" key="1">
    <source>
        <dbReference type="EMBL" id="AAR37838.1"/>
    </source>
</evidence>
<dbReference type="InterPro" id="IPR017850">
    <property type="entry name" value="Alkaline_phosphatase_core_sf"/>
</dbReference>
<name>Q6SGY1_9BACT</name>